<reference evidence="2" key="1">
    <citation type="submission" date="2022-10" db="EMBL/GenBank/DDBJ databases">
        <title>Culturing micro-colonial fungi from biological soil crusts in the Mojave desert and describing Neophaeococcomyces mojavensis, and introducing the new genera and species Taxawa tesnikishii.</title>
        <authorList>
            <person name="Kurbessoian T."/>
            <person name="Stajich J.E."/>
        </authorList>
    </citation>
    <scope>NUCLEOTIDE SEQUENCE</scope>
    <source>
        <strain evidence="2">TK_41</strain>
    </source>
</reference>
<organism evidence="2 3">
    <name type="scientific">Cladophialophora chaetospira</name>
    <dbReference type="NCBI Taxonomy" id="386627"/>
    <lineage>
        <taxon>Eukaryota</taxon>
        <taxon>Fungi</taxon>
        <taxon>Dikarya</taxon>
        <taxon>Ascomycota</taxon>
        <taxon>Pezizomycotina</taxon>
        <taxon>Eurotiomycetes</taxon>
        <taxon>Chaetothyriomycetidae</taxon>
        <taxon>Chaetothyriales</taxon>
        <taxon>Herpotrichiellaceae</taxon>
        <taxon>Cladophialophora</taxon>
    </lineage>
</organism>
<name>A0AA38XN59_9EURO</name>
<evidence type="ECO:0000313" key="2">
    <source>
        <dbReference type="EMBL" id="KAJ9616502.1"/>
    </source>
</evidence>
<feature type="region of interest" description="Disordered" evidence="1">
    <location>
        <begin position="299"/>
        <end position="322"/>
    </location>
</feature>
<comment type="caution">
    <text evidence="2">The sequence shown here is derived from an EMBL/GenBank/DDBJ whole genome shotgun (WGS) entry which is preliminary data.</text>
</comment>
<protein>
    <recommendedName>
        <fullName evidence="4">F-box domain-containing protein</fullName>
    </recommendedName>
</protein>
<gene>
    <name evidence="2" type="ORF">H2200_000221</name>
</gene>
<evidence type="ECO:0000256" key="1">
    <source>
        <dbReference type="SAM" id="MobiDB-lite"/>
    </source>
</evidence>
<sequence>MDIYNADHPAYAQAVRNAIPSPFTLCRVASDDSNEISKVPLPAKRLRANFAYLPRLSAEVILNIIAHLDAPSAVCFALTSHLNYSLTLVYHRIERLSHLCPRDVRELFPPTLQDKAYNVLMPEPQNSDARRGWQINNFHGIPSASFNVDMISAPLVLLAIHRLAYIRRVEWLGMDREQSISASPDIVYIFSNGTFFMINFSPRRIPVPVEECKAYMMWYVAKCIREGGPCSIPEHRLSSFATLWDQAVIESVEYMVLRELLSPWLQRLRYQGFNVDAGTRRKLVRERYGFMKQDAALKGRNATETRVSSHPEHWKDEGNSSS</sequence>
<keyword evidence="3" id="KW-1185">Reference proteome</keyword>
<dbReference type="EMBL" id="JAPDRK010000001">
    <property type="protein sequence ID" value="KAJ9616502.1"/>
    <property type="molecule type" value="Genomic_DNA"/>
</dbReference>
<accession>A0AA38XN59</accession>
<proteinExistence type="predicted"/>
<evidence type="ECO:0000313" key="3">
    <source>
        <dbReference type="Proteomes" id="UP001172673"/>
    </source>
</evidence>
<evidence type="ECO:0008006" key="4">
    <source>
        <dbReference type="Google" id="ProtNLM"/>
    </source>
</evidence>
<dbReference type="Proteomes" id="UP001172673">
    <property type="component" value="Unassembled WGS sequence"/>
</dbReference>
<dbReference type="AlphaFoldDB" id="A0AA38XN59"/>